<keyword evidence="1" id="KW-0812">Transmembrane</keyword>
<dbReference type="RefSeq" id="WP_379684412.1">
    <property type="nucleotide sequence ID" value="NZ_JBHLYW010000010.1"/>
</dbReference>
<proteinExistence type="predicted"/>
<comment type="caution">
    <text evidence="2">The sequence shown here is derived from an EMBL/GenBank/DDBJ whole genome shotgun (WGS) entry which is preliminary data.</text>
</comment>
<keyword evidence="1" id="KW-1133">Transmembrane helix</keyword>
<reference evidence="2 3" key="1">
    <citation type="submission" date="2024-09" db="EMBL/GenBank/DDBJ databases">
        <authorList>
            <person name="Sun Q."/>
            <person name="Mori K."/>
        </authorList>
    </citation>
    <scope>NUCLEOTIDE SEQUENCE [LARGE SCALE GENOMIC DNA]</scope>
    <source>
        <strain evidence="2 3">CGMCC 1.12926</strain>
    </source>
</reference>
<evidence type="ECO:0000313" key="2">
    <source>
        <dbReference type="EMBL" id="MFC0078643.1"/>
    </source>
</evidence>
<dbReference type="Proteomes" id="UP001589734">
    <property type="component" value="Unassembled WGS sequence"/>
</dbReference>
<evidence type="ECO:0000256" key="1">
    <source>
        <dbReference type="SAM" id="Phobius"/>
    </source>
</evidence>
<keyword evidence="3" id="KW-1185">Reference proteome</keyword>
<feature type="transmembrane region" description="Helical" evidence="1">
    <location>
        <begin position="12"/>
        <end position="30"/>
    </location>
</feature>
<protein>
    <submittedName>
        <fullName evidence="2">Uncharacterized protein</fullName>
    </submittedName>
</protein>
<name>A0ABV6BUE4_9FLAO</name>
<organism evidence="2 3">
    <name type="scientific">Flavobacterium procerum</name>
    <dbReference type="NCBI Taxonomy" id="1455569"/>
    <lineage>
        <taxon>Bacteria</taxon>
        <taxon>Pseudomonadati</taxon>
        <taxon>Bacteroidota</taxon>
        <taxon>Flavobacteriia</taxon>
        <taxon>Flavobacteriales</taxon>
        <taxon>Flavobacteriaceae</taxon>
        <taxon>Flavobacterium</taxon>
    </lineage>
</organism>
<dbReference type="EMBL" id="JBHLYW010000010">
    <property type="protein sequence ID" value="MFC0078643.1"/>
    <property type="molecule type" value="Genomic_DNA"/>
</dbReference>
<evidence type="ECO:0000313" key="3">
    <source>
        <dbReference type="Proteomes" id="UP001589734"/>
    </source>
</evidence>
<gene>
    <name evidence="2" type="ORF">ACFFLS_16460</name>
</gene>
<sequence length="63" mass="7424">MKNFSDFIAHNRSAFFVGLFCFGIYMYFTLAGNRICDCETTEKYRTTPSARRSTISSHHFYHK</sequence>
<keyword evidence="1" id="KW-0472">Membrane</keyword>
<accession>A0ABV6BUE4</accession>